<gene>
    <name evidence="1" type="ORF">SMRZ_LOCUS15353</name>
</gene>
<dbReference type="PANTHER" id="PTHR10334">
    <property type="entry name" value="CYSTEINE-RICH SECRETORY PROTEIN-RELATED"/>
    <property type="match status" value="1"/>
</dbReference>
<evidence type="ECO:0000313" key="2">
    <source>
        <dbReference type="Proteomes" id="UP000277204"/>
    </source>
</evidence>
<dbReference type="InterPro" id="IPR001283">
    <property type="entry name" value="CRISP-related"/>
</dbReference>
<name>A0A183MH28_9TREM</name>
<accession>A0A183MH28</accession>
<reference evidence="1 2" key="1">
    <citation type="submission" date="2018-11" db="EMBL/GenBank/DDBJ databases">
        <authorList>
            <consortium name="Pathogen Informatics"/>
        </authorList>
    </citation>
    <scope>NUCLEOTIDE SEQUENCE [LARGE SCALE GENOMIC DNA]</scope>
    <source>
        <strain evidence="1 2">Zambia</strain>
    </source>
</reference>
<dbReference type="Pfam" id="PF00188">
    <property type="entry name" value="CAP"/>
    <property type="match status" value="1"/>
</dbReference>
<dbReference type="Gene3D" id="3.40.33.10">
    <property type="entry name" value="CAP"/>
    <property type="match status" value="1"/>
</dbReference>
<keyword evidence="2" id="KW-1185">Reference proteome</keyword>
<proteinExistence type="predicted"/>
<protein>
    <submittedName>
        <fullName evidence="1">Uncharacterized protein</fullName>
    </submittedName>
</protein>
<dbReference type="PRINTS" id="PR00837">
    <property type="entry name" value="V5TPXLIKE"/>
</dbReference>
<dbReference type="CDD" id="cd05380">
    <property type="entry name" value="CAP_euk"/>
    <property type="match status" value="1"/>
</dbReference>
<dbReference type="EMBL" id="UZAI01016920">
    <property type="protein sequence ID" value="VDP18072.1"/>
    <property type="molecule type" value="Genomic_DNA"/>
</dbReference>
<sequence>MFKISLISYLLLLFTFLYVETKLPGELREIYQFHKKVRKDVKNCKIPGQPPAVKLAKMKWNKLLADKAKQQAKRCQYDANDPNDFIIGDFESIGQNLGDYPTIERAMKDWLEEHKNYDFKTNTCNGDCKNYKQMVWNTTEAIGCGYEKCGKNYLIVCNYAPGIAIDQSLISMCTSCADYLDIALIHQLYNDSEERPYEAKSESECNKSE</sequence>
<dbReference type="InterPro" id="IPR014044">
    <property type="entry name" value="CAP_dom"/>
</dbReference>
<dbReference type="Proteomes" id="UP000277204">
    <property type="component" value="Unassembled WGS sequence"/>
</dbReference>
<organism evidence="1 2">
    <name type="scientific">Schistosoma margrebowiei</name>
    <dbReference type="NCBI Taxonomy" id="48269"/>
    <lineage>
        <taxon>Eukaryota</taxon>
        <taxon>Metazoa</taxon>
        <taxon>Spiralia</taxon>
        <taxon>Lophotrochozoa</taxon>
        <taxon>Platyhelminthes</taxon>
        <taxon>Trematoda</taxon>
        <taxon>Digenea</taxon>
        <taxon>Strigeidida</taxon>
        <taxon>Schistosomatoidea</taxon>
        <taxon>Schistosomatidae</taxon>
        <taxon>Schistosoma</taxon>
    </lineage>
</organism>
<dbReference type="SUPFAM" id="SSF55797">
    <property type="entry name" value="PR-1-like"/>
    <property type="match status" value="1"/>
</dbReference>
<evidence type="ECO:0000313" key="1">
    <source>
        <dbReference type="EMBL" id="VDP18072.1"/>
    </source>
</evidence>
<dbReference type="InterPro" id="IPR035940">
    <property type="entry name" value="CAP_sf"/>
</dbReference>
<dbReference type="AlphaFoldDB" id="A0A183MH28"/>
<dbReference type="SMART" id="SM00198">
    <property type="entry name" value="SCP"/>
    <property type="match status" value="1"/>
</dbReference>